<evidence type="ECO:0000256" key="2">
    <source>
        <dbReference type="ARBA" id="ARBA00023172"/>
    </source>
</evidence>
<feature type="domain" description="Tyr recombinase" evidence="3">
    <location>
        <begin position="105"/>
        <end position="260"/>
    </location>
</feature>
<dbReference type="GO" id="GO:0015074">
    <property type="term" value="P:DNA integration"/>
    <property type="evidence" value="ECO:0007669"/>
    <property type="project" value="InterPro"/>
</dbReference>
<dbReference type="InterPro" id="IPR013762">
    <property type="entry name" value="Integrase-like_cat_sf"/>
</dbReference>
<dbReference type="PROSITE" id="PS51898">
    <property type="entry name" value="TYR_RECOMBINASE"/>
    <property type="match status" value="1"/>
</dbReference>
<dbReference type="GO" id="GO:0006310">
    <property type="term" value="P:DNA recombination"/>
    <property type="evidence" value="ECO:0007669"/>
    <property type="project" value="UniProtKB-KW"/>
</dbReference>
<protein>
    <recommendedName>
        <fullName evidence="6">Tyr recombinase domain-containing protein</fullName>
    </recommendedName>
</protein>
<dbReference type="InterPro" id="IPR011010">
    <property type="entry name" value="DNA_brk_join_enz"/>
</dbReference>
<keyword evidence="2" id="KW-0233">DNA recombination</keyword>
<dbReference type="EMBL" id="BARW01020351">
    <property type="protein sequence ID" value="GAI90608.1"/>
    <property type="molecule type" value="Genomic_DNA"/>
</dbReference>
<evidence type="ECO:0000313" key="5">
    <source>
        <dbReference type="EMBL" id="GAI90608.1"/>
    </source>
</evidence>
<feature type="domain" description="Core-binding (CB)" evidence="4">
    <location>
        <begin position="1"/>
        <end position="84"/>
    </location>
</feature>
<dbReference type="GO" id="GO:0003677">
    <property type="term" value="F:DNA binding"/>
    <property type="evidence" value="ECO:0007669"/>
    <property type="project" value="UniProtKB-KW"/>
</dbReference>
<dbReference type="PANTHER" id="PTHR30349">
    <property type="entry name" value="PHAGE INTEGRASE-RELATED"/>
    <property type="match status" value="1"/>
</dbReference>
<dbReference type="InterPro" id="IPR002104">
    <property type="entry name" value="Integrase_catalytic"/>
</dbReference>
<dbReference type="PROSITE" id="PS51900">
    <property type="entry name" value="CB"/>
    <property type="match status" value="1"/>
</dbReference>
<feature type="non-terminal residue" evidence="5">
    <location>
        <position position="260"/>
    </location>
</feature>
<accession>X1SCA9</accession>
<proteinExistence type="predicted"/>
<keyword evidence="1" id="KW-0238">DNA-binding</keyword>
<organism evidence="5">
    <name type="scientific">marine sediment metagenome</name>
    <dbReference type="NCBI Taxonomy" id="412755"/>
    <lineage>
        <taxon>unclassified sequences</taxon>
        <taxon>metagenomes</taxon>
        <taxon>ecological metagenomes</taxon>
    </lineage>
</organism>
<evidence type="ECO:0000259" key="4">
    <source>
        <dbReference type="PROSITE" id="PS51900"/>
    </source>
</evidence>
<dbReference type="Gene3D" id="1.10.443.10">
    <property type="entry name" value="Intergrase catalytic core"/>
    <property type="match status" value="1"/>
</dbReference>
<dbReference type="AlphaFoldDB" id="X1SCA9"/>
<dbReference type="InterPro" id="IPR050090">
    <property type="entry name" value="Tyrosine_recombinase_XerCD"/>
</dbReference>
<evidence type="ECO:0000256" key="1">
    <source>
        <dbReference type="ARBA" id="ARBA00023125"/>
    </source>
</evidence>
<dbReference type="CDD" id="cd00397">
    <property type="entry name" value="DNA_BRE_C"/>
    <property type="match status" value="1"/>
</dbReference>
<dbReference type="PANTHER" id="PTHR30349:SF41">
    <property type="entry name" value="INTEGRASE_RECOMBINASE PROTEIN MJ0367-RELATED"/>
    <property type="match status" value="1"/>
</dbReference>
<dbReference type="Gene3D" id="1.10.150.130">
    <property type="match status" value="1"/>
</dbReference>
<dbReference type="SUPFAM" id="SSF56349">
    <property type="entry name" value="DNA breaking-rejoining enzymes"/>
    <property type="match status" value="1"/>
</dbReference>
<sequence length="260" mass="30446">MLTQVAIQEFLISRGGLRPKTQREYKNHLALFQKSFHHLPEVPQPVQLWLNNLRRQRGDPEQELTPETVHSRFRTIRAFYNQIQRWHSEVPNPMPLIRPPKLQQKVMRTFTEEELYRIFTLPLPPSDRAMATLLLDTGIRAQECCLTWDDVRPNHIIVNGKTGERDVPIHETTSRLLQNLKTQSKQNHHVFWGKRGPLTYEGVYKTIRRICRQANIDGRRSSPATFRHTFGTEYASSGACDPKALKDIMGHRDFKTTLRY</sequence>
<comment type="caution">
    <text evidence="5">The sequence shown here is derived from an EMBL/GenBank/DDBJ whole genome shotgun (WGS) entry which is preliminary data.</text>
</comment>
<name>X1SCA9_9ZZZZ</name>
<gene>
    <name evidence="5" type="ORF">S12H4_34402</name>
</gene>
<dbReference type="InterPro" id="IPR044068">
    <property type="entry name" value="CB"/>
</dbReference>
<evidence type="ECO:0000259" key="3">
    <source>
        <dbReference type="PROSITE" id="PS51898"/>
    </source>
</evidence>
<dbReference type="InterPro" id="IPR010998">
    <property type="entry name" value="Integrase_recombinase_N"/>
</dbReference>
<dbReference type="Pfam" id="PF00589">
    <property type="entry name" value="Phage_integrase"/>
    <property type="match status" value="1"/>
</dbReference>
<evidence type="ECO:0008006" key="6">
    <source>
        <dbReference type="Google" id="ProtNLM"/>
    </source>
</evidence>
<reference evidence="5" key="1">
    <citation type="journal article" date="2014" name="Front. Microbiol.">
        <title>High frequency of phylogenetically diverse reductive dehalogenase-homologous genes in deep subseafloor sedimentary metagenomes.</title>
        <authorList>
            <person name="Kawai M."/>
            <person name="Futagami T."/>
            <person name="Toyoda A."/>
            <person name="Takaki Y."/>
            <person name="Nishi S."/>
            <person name="Hori S."/>
            <person name="Arai W."/>
            <person name="Tsubouchi T."/>
            <person name="Morono Y."/>
            <person name="Uchiyama I."/>
            <person name="Ito T."/>
            <person name="Fujiyama A."/>
            <person name="Inagaki F."/>
            <person name="Takami H."/>
        </authorList>
    </citation>
    <scope>NUCLEOTIDE SEQUENCE</scope>
    <source>
        <strain evidence="5">Expedition CK06-06</strain>
    </source>
</reference>